<dbReference type="AlphaFoldDB" id="A0ABD0JYW1"/>
<accession>A0ABD0JYW1</accession>
<comment type="caution">
    <text evidence="2">The sequence shown here is derived from an EMBL/GenBank/DDBJ whole genome shotgun (WGS) entry which is preliminary data.</text>
</comment>
<feature type="non-terminal residue" evidence="2">
    <location>
        <position position="157"/>
    </location>
</feature>
<name>A0ABD0JYW1_9CAEN</name>
<protein>
    <submittedName>
        <fullName evidence="2">Uncharacterized protein</fullName>
    </submittedName>
</protein>
<feature type="compositionally biased region" description="Basic and acidic residues" evidence="1">
    <location>
        <begin position="137"/>
        <end position="147"/>
    </location>
</feature>
<proteinExistence type="predicted"/>
<dbReference type="EMBL" id="JACVVK020000292">
    <property type="protein sequence ID" value="KAK7479912.1"/>
    <property type="molecule type" value="Genomic_DNA"/>
</dbReference>
<dbReference type="Proteomes" id="UP001519460">
    <property type="component" value="Unassembled WGS sequence"/>
</dbReference>
<evidence type="ECO:0000313" key="2">
    <source>
        <dbReference type="EMBL" id="KAK7479912.1"/>
    </source>
</evidence>
<gene>
    <name evidence="2" type="ORF">BaRGS_00028820</name>
</gene>
<evidence type="ECO:0000313" key="3">
    <source>
        <dbReference type="Proteomes" id="UP001519460"/>
    </source>
</evidence>
<keyword evidence="3" id="KW-1185">Reference proteome</keyword>
<sequence>MIKHFPHNINNGTNRSRVITLRQASPARESGLACQLGSSSTTLLERQAIEKQKGTHIKGMISREKCQAGVELESLSRVPCTGERGGGNAGGKQRVWRSVCGMSPGADNLGAACNSLSSLSCLLVSSALAMEHQLSHEYKNSTRERPCKGTNNKSQLF</sequence>
<organism evidence="2 3">
    <name type="scientific">Batillaria attramentaria</name>
    <dbReference type="NCBI Taxonomy" id="370345"/>
    <lineage>
        <taxon>Eukaryota</taxon>
        <taxon>Metazoa</taxon>
        <taxon>Spiralia</taxon>
        <taxon>Lophotrochozoa</taxon>
        <taxon>Mollusca</taxon>
        <taxon>Gastropoda</taxon>
        <taxon>Caenogastropoda</taxon>
        <taxon>Sorbeoconcha</taxon>
        <taxon>Cerithioidea</taxon>
        <taxon>Batillariidae</taxon>
        <taxon>Batillaria</taxon>
    </lineage>
</organism>
<reference evidence="2 3" key="1">
    <citation type="journal article" date="2023" name="Sci. Data">
        <title>Genome assembly of the Korean intertidal mud-creeper Batillaria attramentaria.</title>
        <authorList>
            <person name="Patra A.K."/>
            <person name="Ho P.T."/>
            <person name="Jun S."/>
            <person name="Lee S.J."/>
            <person name="Kim Y."/>
            <person name="Won Y.J."/>
        </authorList>
    </citation>
    <scope>NUCLEOTIDE SEQUENCE [LARGE SCALE GENOMIC DNA]</scope>
    <source>
        <strain evidence="2">Wonlab-2016</strain>
    </source>
</reference>
<evidence type="ECO:0000256" key="1">
    <source>
        <dbReference type="SAM" id="MobiDB-lite"/>
    </source>
</evidence>
<feature type="region of interest" description="Disordered" evidence="1">
    <location>
        <begin position="137"/>
        <end position="157"/>
    </location>
</feature>